<keyword evidence="3" id="KW-0067">ATP-binding</keyword>
<name>A0A0E3SU87_MALCL</name>
<sequence length="324" mass="35358">MFARIASPSFSLLSAFRMQRSVMRRSTVLPAFHRSYSTEATGVVMAKGTKRTPGDGQPCRIVVITSGKGGVGKTTTSASFAYGLASQGFKVCAIDFDIGLRNLDLHLGCERRVVFDFVNVINGECQLHQALIKDKRCPSLSMLAASQTRDKSVLTEEGVGRVIDQLRKEFEFVVCDSPAGIEQGAHQAMYFADDALMCTNPELSSVRDADKMIGILTSKSQRAITKSEAIRQFLLITRYSPERVAAHNMLSVKDIADMLGIPLVGVIPESEEVLHNTNLGQPVVLGADDAAAAYKDTVLRFLGQDRPLQYVSPKPKGILKRLFG</sequence>
<dbReference type="PANTHER" id="PTHR43384">
    <property type="entry name" value="SEPTUM SITE-DETERMINING PROTEIN MIND HOMOLOG, CHLOROPLASTIC-RELATED"/>
    <property type="match status" value="1"/>
</dbReference>
<dbReference type="NCBIfam" id="TIGR01968">
    <property type="entry name" value="minD_bact"/>
    <property type="match status" value="1"/>
</dbReference>
<accession>A0A0E3SU87</accession>
<dbReference type="InterPro" id="IPR050625">
    <property type="entry name" value="ParA/MinD_ATPase"/>
</dbReference>
<dbReference type="SUPFAM" id="SSF52540">
    <property type="entry name" value="P-loop containing nucleoside triphosphate hydrolases"/>
    <property type="match status" value="1"/>
</dbReference>
<dbReference type="GO" id="GO:0009898">
    <property type="term" value="C:cytoplasmic side of plasma membrane"/>
    <property type="evidence" value="ECO:0007669"/>
    <property type="project" value="TreeGrafter"/>
</dbReference>
<organism evidence="5">
    <name type="scientific">Malawimonas californiana</name>
    <name type="common">Flagellated protozoan</name>
    <dbReference type="NCBI Taxonomy" id="221722"/>
    <lineage>
        <taxon>Eukaryota</taxon>
        <taxon>Malawimonadida</taxon>
        <taxon>Malawimonadidae</taxon>
        <taxon>Malawimonas</taxon>
    </lineage>
</organism>
<dbReference type="InterPro" id="IPR002586">
    <property type="entry name" value="CobQ/CobB/MinD/ParA_Nub-bd_dom"/>
</dbReference>
<dbReference type="EMBL" id="KP271961">
    <property type="protein sequence ID" value="AKB90667.1"/>
    <property type="molecule type" value="mRNA"/>
</dbReference>
<evidence type="ECO:0000313" key="5">
    <source>
        <dbReference type="EMBL" id="AKB90667.1"/>
    </source>
</evidence>
<reference evidence="5" key="1">
    <citation type="journal article" date="2015" name="Proc. Natl. Acad. Sci. U.S.A.">
        <title>An ancestral bacterial division system is widespread in eukaryotic mitochondria.</title>
        <authorList>
            <person name="Leger M.M."/>
            <person name="Petru M."/>
            <person name="Zarsky V."/>
            <person name="Eme L."/>
            <person name="Vlcek C."/>
            <person name="Harding T."/>
            <person name="Lang B.F."/>
            <person name="Elias M."/>
            <person name="Dolezal P."/>
            <person name="Roger A.J."/>
        </authorList>
    </citation>
    <scope>NUCLEOTIDE SEQUENCE</scope>
    <source>
        <strain evidence="5">ATCC 50740</strain>
    </source>
</reference>
<evidence type="ECO:0000256" key="3">
    <source>
        <dbReference type="ARBA" id="ARBA00022840"/>
    </source>
</evidence>
<evidence type="ECO:0000256" key="1">
    <source>
        <dbReference type="ARBA" id="ARBA00010257"/>
    </source>
</evidence>
<dbReference type="GO" id="GO:0005524">
    <property type="term" value="F:ATP binding"/>
    <property type="evidence" value="ECO:0007669"/>
    <property type="project" value="UniProtKB-KW"/>
</dbReference>
<dbReference type="CDD" id="cd02036">
    <property type="entry name" value="MinD"/>
    <property type="match status" value="1"/>
</dbReference>
<protein>
    <submittedName>
        <fullName evidence="5">Mitochondrial MinD</fullName>
    </submittedName>
</protein>
<dbReference type="GO" id="GO:0005829">
    <property type="term" value="C:cytosol"/>
    <property type="evidence" value="ECO:0007669"/>
    <property type="project" value="TreeGrafter"/>
</dbReference>
<keyword evidence="2" id="KW-0547">Nucleotide-binding</keyword>
<dbReference type="Pfam" id="PF01656">
    <property type="entry name" value="CbiA"/>
    <property type="match status" value="1"/>
</dbReference>
<comment type="similarity">
    <text evidence="1">Belongs to the ParA family. MinD subfamily.</text>
</comment>
<dbReference type="InterPro" id="IPR027417">
    <property type="entry name" value="P-loop_NTPase"/>
</dbReference>
<evidence type="ECO:0000256" key="2">
    <source>
        <dbReference type="ARBA" id="ARBA00022741"/>
    </source>
</evidence>
<dbReference type="FunFam" id="3.40.50.300:FF:000068">
    <property type="entry name" value="Site-determining protein"/>
    <property type="match status" value="1"/>
</dbReference>
<dbReference type="PANTHER" id="PTHR43384:SF6">
    <property type="entry name" value="SEPTUM SITE-DETERMINING PROTEIN MIND HOMOLOG, CHLOROPLASTIC"/>
    <property type="match status" value="1"/>
</dbReference>
<proteinExistence type="evidence at transcript level"/>
<evidence type="ECO:0000259" key="4">
    <source>
        <dbReference type="Pfam" id="PF01656"/>
    </source>
</evidence>
<dbReference type="AlphaFoldDB" id="A0A0E3SU87"/>
<feature type="domain" description="CobQ/CobB/MinD/ParA nucleotide binding" evidence="4">
    <location>
        <begin position="62"/>
        <end position="282"/>
    </location>
</feature>
<dbReference type="GO" id="GO:0051782">
    <property type="term" value="P:negative regulation of cell division"/>
    <property type="evidence" value="ECO:0007669"/>
    <property type="project" value="TreeGrafter"/>
</dbReference>
<dbReference type="Gene3D" id="3.40.50.300">
    <property type="entry name" value="P-loop containing nucleotide triphosphate hydrolases"/>
    <property type="match status" value="1"/>
</dbReference>
<dbReference type="InterPro" id="IPR010223">
    <property type="entry name" value="MinD"/>
</dbReference>
<dbReference type="GO" id="GO:0016887">
    <property type="term" value="F:ATP hydrolysis activity"/>
    <property type="evidence" value="ECO:0007669"/>
    <property type="project" value="InterPro"/>
</dbReference>